<sequence length="83" mass="8543">MQRGVGVAQPDAAPGPAGGEFQAGQQVDDGEPRRSQPADVADDHPGPGAFQQRAHLVAEPGCLPSGDGPRQHEYGGCHGVHVR</sequence>
<proteinExistence type="predicted"/>
<keyword evidence="3" id="KW-1185">Reference proteome</keyword>
<evidence type="ECO:0000256" key="1">
    <source>
        <dbReference type="SAM" id="MobiDB-lite"/>
    </source>
</evidence>
<protein>
    <submittedName>
        <fullName evidence="2">Uncharacterized protein</fullName>
    </submittedName>
</protein>
<gene>
    <name evidence="2" type="ORF">FM21_25050</name>
</gene>
<evidence type="ECO:0000313" key="2">
    <source>
        <dbReference type="EMBL" id="KFG74045.1"/>
    </source>
</evidence>
<dbReference type="AlphaFoldDB" id="A0A086MYS7"/>
<feature type="compositionally biased region" description="Basic and acidic residues" evidence="1">
    <location>
        <begin position="30"/>
        <end position="45"/>
    </location>
</feature>
<dbReference type="EMBL" id="JNFQ01000002">
    <property type="protein sequence ID" value="KFG74045.1"/>
    <property type="molecule type" value="Genomic_DNA"/>
</dbReference>
<comment type="caution">
    <text evidence="2">The sequence shown here is derived from an EMBL/GenBank/DDBJ whole genome shotgun (WGS) entry which is preliminary data.</text>
</comment>
<reference evidence="2 3" key="1">
    <citation type="submission" date="2014-05" db="EMBL/GenBank/DDBJ databases">
        <title>Complete genome sequence of the Streptomyces mutabilis TRM45540.</title>
        <authorList>
            <person name="Luo X."/>
            <person name="Zhang L."/>
        </authorList>
    </citation>
    <scope>NUCLEOTIDE SEQUENCE [LARGE SCALE GENOMIC DNA]</scope>
    <source>
        <strain evidence="2 3">TRM45540</strain>
    </source>
</reference>
<name>A0A086MYS7_9ACTN</name>
<dbReference type="Proteomes" id="UP000029095">
    <property type="component" value="Unassembled WGS sequence"/>
</dbReference>
<organism evidence="2 3">
    <name type="scientific">Streptomyces mutabilis</name>
    <dbReference type="NCBI Taxonomy" id="67332"/>
    <lineage>
        <taxon>Bacteria</taxon>
        <taxon>Bacillati</taxon>
        <taxon>Actinomycetota</taxon>
        <taxon>Actinomycetes</taxon>
        <taxon>Kitasatosporales</taxon>
        <taxon>Streptomycetaceae</taxon>
        <taxon>Streptomyces</taxon>
    </lineage>
</organism>
<feature type="compositionally biased region" description="Low complexity" evidence="1">
    <location>
        <begin position="1"/>
        <end position="15"/>
    </location>
</feature>
<feature type="region of interest" description="Disordered" evidence="1">
    <location>
        <begin position="1"/>
        <end position="83"/>
    </location>
</feature>
<accession>A0A086MYS7</accession>
<evidence type="ECO:0000313" key="3">
    <source>
        <dbReference type="Proteomes" id="UP000029095"/>
    </source>
</evidence>
<dbReference type="HOGENOM" id="CLU_2541019_0_0_11"/>
<dbReference type="STRING" id="1915400.FM21_25050"/>